<protein>
    <submittedName>
        <fullName evidence="1">Uncharacterized protein</fullName>
    </submittedName>
</protein>
<dbReference type="EMBL" id="CADEHS020000002">
    <property type="protein sequence ID" value="CAG9937475.1"/>
    <property type="molecule type" value="Genomic_DNA"/>
</dbReference>
<reference evidence="1" key="1">
    <citation type="submission" date="2020-04" db="EMBL/GenBank/DDBJ databases">
        <authorList>
            <person name="Broberg M."/>
        </authorList>
    </citation>
    <scope>NUCLEOTIDE SEQUENCE</scope>
</reference>
<dbReference type="Proteomes" id="UP000836387">
    <property type="component" value="Unassembled WGS sequence"/>
</dbReference>
<accession>A0ACA9T9E4</accession>
<evidence type="ECO:0000313" key="1">
    <source>
        <dbReference type="EMBL" id="CAG9937475.1"/>
    </source>
</evidence>
<proteinExistence type="predicted"/>
<comment type="caution">
    <text evidence="1">The sequence shown here is derived from an EMBL/GenBank/DDBJ whole genome shotgun (WGS) entry which is preliminary data.</text>
</comment>
<name>A0ACA9T9E4_BIOOC</name>
<gene>
    <name evidence="1" type="ORF">CRV2_00005887</name>
</gene>
<organism evidence="1 2">
    <name type="scientific">Clonostachys rosea f. rosea IK726</name>
    <dbReference type="NCBI Taxonomy" id="1349383"/>
    <lineage>
        <taxon>Eukaryota</taxon>
        <taxon>Fungi</taxon>
        <taxon>Dikarya</taxon>
        <taxon>Ascomycota</taxon>
        <taxon>Pezizomycotina</taxon>
        <taxon>Sordariomycetes</taxon>
        <taxon>Hypocreomycetidae</taxon>
        <taxon>Hypocreales</taxon>
        <taxon>Bionectriaceae</taxon>
        <taxon>Clonostachys</taxon>
    </lineage>
</organism>
<reference evidence="1" key="2">
    <citation type="submission" date="2021-10" db="EMBL/GenBank/DDBJ databases">
        <authorList>
            <person name="Piombo E."/>
        </authorList>
    </citation>
    <scope>NUCLEOTIDE SEQUENCE</scope>
</reference>
<sequence length="475" mass="51404">MASTPDNEDITTPPATAEVTPQDEEPYSVFDNRQKALIVLLVSTAATFSGFASNIYFPALPTIARDLDVSIELINLTVTTYLIFQALAPSLWGPISDVRGRRTAYVGTFIIFLGACIGLALSRNYATLIVLRCLQSTGSASTIAIGSGVIGDITTRAERGGYMGIFQAGLLAPVAIGPVIGGALAGSMGWRSIFWFLTIYCGVFLVLLILLLPETLRSKKTTKVQWSATYTLPPQKRIDLAGPFKILFSKLAAPFIFFLAIHYAVWQMSITAMSSLFSERYGLNDTQIGLTFIANGVGCIIGTLVTGKILDSDYRRVKASYESRMERSTGSSEEAFPLEKARLRLVPVFSFIQSLSIILFGWTINYSDKVHIAVPIVSTFITGWTAIATQSVIMTYLVDIFPDTSAAASASLNLARCLFAAGGTSFTMPMVNGVGVGWAFLICAVAQILALLGLGVQWKLASRWRDEGKQNQPEA</sequence>
<evidence type="ECO:0000313" key="2">
    <source>
        <dbReference type="Proteomes" id="UP000836387"/>
    </source>
</evidence>
<keyword evidence="2" id="KW-1185">Reference proteome</keyword>